<proteinExistence type="predicted"/>
<keyword evidence="2" id="KW-1185">Reference proteome</keyword>
<dbReference type="PANTHER" id="PTHR45947">
    <property type="entry name" value="SULFOQUINOVOSYL TRANSFERASE SQD2"/>
    <property type="match status" value="1"/>
</dbReference>
<sequence>MRILVFHGYLLHGTGSNIYNAELGAALVRGGHELHLLCQESDPYSLPWVDATGDWDSGELQVQARRQPARATVYRPDIAGVLPLYVADHYAGFDARPFPQLSDEEVERYIELNVRAVRDVVERAQPEVALANHLVMGPVILARALNGAVPYAVKVHGSDLTYVVNPYPRFRPAAAEGAEKARGLLVGSRHTGEVLWDQLGHELAERTRLGPPGVDVERFGPDQGDLAGLRARLEQTAPTEGSSFARDPREAVAALDAIEPGDRLIVFVGKLIASKGVELLLAAFPAVLAREPRARLLIVGFGAFRERLEQFVAQLDAGDRSELRGEDGRELPQLAAFMNDAELPDARIADRVHFAGRLDHDELTALLPAAEAMAVPSTTPEAFGMVAAEAAACGALPVVADHSGLGEVARTLREAVPEEARGWLSFELGDQSVTQLADALSGWLAAPEDLRERTREAIVAVTRERYSWDGVARTVIAAGRGELDDLPRV</sequence>
<reference evidence="1" key="1">
    <citation type="submission" date="2022-10" db="EMBL/GenBank/DDBJ databases">
        <title>The WGS of Solirubrobacter sp. CPCC 204708.</title>
        <authorList>
            <person name="Jiang Z."/>
        </authorList>
    </citation>
    <scope>NUCLEOTIDE SEQUENCE</scope>
    <source>
        <strain evidence="1">CPCC 204708</strain>
    </source>
</reference>
<organism evidence="1 2">
    <name type="scientific">Solirubrobacter deserti</name>
    <dbReference type="NCBI Taxonomy" id="2282478"/>
    <lineage>
        <taxon>Bacteria</taxon>
        <taxon>Bacillati</taxon>
        <taxon>Actinomycetota</taxon>
        <taxon>Thermoleophilia</taxon>
        <taxon>Solirubrobacterales</taxon>
        <taxon>Solirubrobacteraceae</taxon>
        <taxon>Solirubrobacter</taxon>
    </lineage>
</organism>
<accession>A0ABT4RIF3</accession>
<dbReference type="CDD" id="cd03801">
    <property type="entry name" value="GT4_PimA-like"/>
    <property type="match status" value="1"/>
</dbReference>
<protein>
    <submittedName>
        <fullName evidence="1">Glycosyltransferase family 4 protein</fullName>
    </submittedName>
</protein>
<evidence type="ECO:0000313" key="1">
    <source>
        <dbReference type="EMBL" id="MDA0138324.1"/>
    </source>
</evidence>
<gene>
    <name evidence="1" type="ORF">OJ962_12540</name>
</gene>
<dbReference type="EMBL" id="JAPCID010000015">
    <property type="protein sequence ID" value="MDA0138324.1"/>
    <property type="molecule type" value="Genomic_DNA"/>
</dbReference>
<dbReference type="Pfam" id="PF13692">
    <property type="entry name" value="Glyco_trans_1_4"/>
    <property type="match status" value="1"/>
</dbReference>
<dbReference type="PANTHER" id="PTHR45947:SF3">
    <property type="entry name" value="SULFOQUINOVOSYL TRANSFERASE SQD2"/>
    <property type="match status" value="1"/>
</dbReference>
<comment type="caution">
    <text evidence="1">The sequence shown here is derived from an EMBL/GenBank/DDBJ whole genome shotgun (WGS) entry which is preliminary data.</text>
</comment>
<dbReference type="SUPFAM" id="SSF53756">
    <property type="entry name" value="UDP-Glycosyltransferase/glycogen phosphorylase"/>
    <property type="match status" value="1"/>
</dbReference>
<dbReference type="Gene3D" id="3.40.50.2000">
    <property type="entry name" value="Glycogen Phosphorylase B"/>
    <property type="match status" value="2"/>
</dbReference>
<evidence type="ECO:0000313" key="2">
    <source>
        <dbReference type="Proteomes" id="UP001147700"/>
    </source>
</evidence>
<name>A0ABT4RIF3_9ACTN</name>
<dbReference type="InterPro" id="IPR050194">
    <property type="entry name" value="Glycosyltransferase_grp1"/>
</dbReference>
<dbReference type="Proteomes" id="UP001147700">
    <property type="component" value="Unassembled WGS sequence"/>
</dbReference>
<dbReference type="RefSeq" id="WP_202957920.1">
    <property type="nucleotide sequence ID" value="NZ_JAPCID010000015.1"/>
</dbReference>